<evidence type="ECO:0000256" key="6">
    <source>
        <dbReference type="RuleBase" id="RU365089"/>
    </source>
</evidence>
<dbReference type="PANTHER" id="PTHR33217">
    <property type="entry name" value="TRANSPOSASE FOR INSERTION SEQUENCE ELEMENT IS1081"/>
    <property type="match status" value="1"/>
</dbReference>
<gene>
    <name evidence="7" type="ORF">HNR00_001168</name>
</gene>
<name>A0A840ZGQ7_9HYPH</name>
<dbReference type="Proteomes" id="UP000583454">
    <property type="component" value="Unassembled WGS sequence"/>
</dbReference>
<evidence type="ECO:0000313" key="8">
    <source>
        <dbReference type="Proteomes" id="UP000583454"/>
    </source>
</evidence>
<dbReference type="PANTHER" id="PTHR33217:SF7">
    <property type="entry name" value="TRANSPOSASE FOR INSERTION SEQUENCE ELEMENT IS1081"/>
    <property type="match status" value="1"/>
</dbReference>
<evidence type="ECO:0000256" key="5">
    <source>
        <dbReference type="ARBA" id="ARBA00023172"/>
    </source>
</evidence>
<comment type="caution">
    <text evidence="7">The sequence shown here is derived from an EMBL/GenBank/DDBJ whole genome shotgun (WGS) entry which is preliminary data.</text>
</comment>
<dbReference type="GO" id="GO:0003677">
    <property type="term" value="F:DNA binding"/>
    <property type="evidence" value="ECO:0007669"/>
    <property type="project" value="UniProtKB-UniRule"/>
</dbReference>
<keyword evidence="5 6" id="KW-0233">DNA recombination</keyword>
<reference evidence="7 8" key="1">
    <citation type="submission" date="2020-08" db="EMBL/GenBank/DDBJ databases">
        <title>Genomic Encyclopedia of Type Strains, Phase IV (KMG-IV): sequencing the most valuable type-strain genomes for metagenomic binning, comparative biology and taxonomic classification.</title>
        <authorList>
            <person name="Goeker M."/>
        </authorList>
    </citation>
    <scope>NUCLEOTIDE SEQUENCE [LARGE SCALE GENOMIC DNA]</scope>
    <source>
        <strain evidence="7 8">DSM 2163</strain>
    </source>
</reference>
<dbReference type="InterPro" id="IPR001207">
    <property type="entry name" value="Transposase_mutator"/>
</dbReference>
<dbReference type="EMBL" id="JACHOP010000003">
    <property type="protein sequence ID" value="MBB5756470.1"/>
    <property type="molecule type" value="Genomic_DNA"/>
</dbReference>
<organism evidence="7 8">
    <name type="scientific">Methylorubrum rhodinum</name>
    <dbReference type="NCBI Taxonomy" id="29428"/>
    <lineage>
        <taxon>Bacteria</taxon>
        <taxon>Pseudomonadati</taxon>
        <taxon>Pseudomonadota</taxon>
        <taxon>Alphaproteobacteria</taxon>
        <taxon>Hyphomicrobiales</taxon>
        <taxon>Methylobacteriaceae</taxon>
        <taxon>Methylorubrum</taxon>
    </lineage>
</organism>
<keyword evidence="6" id="KW-0814">Transposable element</keyword>
<evidence type="ECO:0000256" key="3">
    <source>
        <dbReference type="ARBA" id="ARBA00022578"/>
    </source>
</evidence>
<evidence type="ECO:0000256" key="1">
    <source>
        <dbReference type="ARBA" id="ARBA00002190"/>
    </source>
</evidence>
<dbReference type="AlphaFoldDB" id="A0A840ZGQ7"/>
<dbReference type="GO" id="GO:0006313">
    <property type="term" value="P:DNA transposition"/>
    <property type="evidence" value="ECO:0007669"/>
    <property type="project" value="UniProtKB-UniRule"/>
</dbReference>
<proteinExistence type="inferred from homology"/>
<keyword evidence="4 6" id="KW-0238">DNA-binding</keyword>
<comment type="similarity">
    <text evidence="2 6">Belongs to the transposase mutator family.</text>
</comment>
<comment type="function">
    <text evidence="1 6">Required for the transposition of the insertion element.</text>
</comment>
<evidence type="ECO:0000256" key="4">
    <source>
        <dbReference type="ARBA" id="ARBA00023125"/>
    </source>
</evidence>
<dbReference type="GO" id="GO:0004803">
    <property type="term" value="F:transposase activity"/>
    <property type="evidence" value="ECO:0007669"/>
    <property type="project" value="UniProtKB-UniRule"/>
</dbReference>
<evidence type="ECO:0000313" key="7">
    <source>
        <dbReference type="EMBL" id="MBB5756470.1"/>
    </source>
</evidence>
<protein>
    <recommendedName>
        <fullName evidence="6">Mutator family transposase</fullName>
    </recommendedName>
</protein>
<sequence>MAMLKTIFAQDSAKAAREQWASVADTLRERYPKRAGLMNEAHENVLAYMAFPREHWPQIASTNPLDPSTGSG</sequence>
<accession>A0A840ZGQ7</accession>
<keyword evidence="3 6" id="KW-0815">Transposition</keyword>
<keyword evidence="8" id="KW-1185">Reference proteome</keyword>
<dbReference type="Pfam" id="PF00872">
    <property type="entry name" value="Transposase_mut"/>
    <property type="match status" value="1"/>
</dbReference>
<evidence type="ECO:0000256" key="2">
    <source>
        <dbReference type="ARBA" id="ARBA00010961"/>
    </source>
</evidence>